<dbReference type="HOGENOM" id="CLU_083758_2_1_6"/>
<dbReference type="InterPro" id="IPR011257">
    <property type="entry name" value="DNA_glycosylase"/>
</dbReference>
<evidence type="ECO:0000313" key="3">
    <source>
        <dbReference type="Proteomes" id="UP000028012"/>
    </source>
</evidence>
<dbReference type="PANTHER" id="PTHR30037:SF4">
    <property type="entry name" value="DNA-3-METHYLADENINE GLYCOSYLASE I"/>
    <property type="match status" value="1"/>
</dbReference>
<organism evidence="2 3">
    <name type="scientific">Xanthomonas axonopodis pv. vasculorum</name>
    <dbReference type="NCBI Taxonomy" id="325777"/>
    <lineage>
        <taxon>Bacteria</taxon>
        <taxon>Pseudomonadati</taxon>
        <taxon>Pseudomonadota</taxon>
        <taxon>Gammaproteobacteria</taxon>
        <taxon>Lysobacterales</taxon>
        <taxon>Lysobacteraceae</taxon>
        <taxon>Xanthomonas</taxon>
    </lineage>
</organism>
<evidence type="ECO:0000256" key="1">
    <source>
        <dbReference type="PIRSR" id="PIRSR605019-1"/>
    </source>
</evidence>
<dbReference type="STRING" id="325777.GW15_0212875"/>
<dbReference type="SUPFAM" id="SSF48150">
    <property type="entry name" value="DNA-glycosylase"/>
    <property type="match status" value="1"/>
</dbReference>
<dbReference type="PANTHER" id="PTHR30037">
    <property type="entry name" value="DNA-3-METHYLADENINE GLYCOSYLASE 1"/>
    <property type="match status" value="1"/>
</dbReference>
<dbReference type="AlphaFoldDB" id="A0A098PX75"/>
<keyword evidence="1" id="KW-0862">Zinc</keyword>
<dbReference type="InterPro" id="IPR005019">
    <property type="entry name" value="Adenine_glyco"/>
</dbReference>
<dbReference type="eggNOG" id="COG2818">
    <property type="taxonomic scope" value="Bacteria"/>
</dbReference>
<dbReference type="GO" id="GO:0006284">
    <property type="term" value="P:base-excision repair"/>
    <property type="evidence" value="ECO:0007669"/>
    <property type="project" value="InterPro"/>
</dbReference>
<protein>
    <submittedName>
        <fullName evidence="2">DNA-3-methyladenine glycosylase</fullName>
    </submittedName>
</protein>
<sequence length="190" mass="21451">MSGYCSIAPGHPVHGHYHDHEYGFPQRDERELFERLVLEINQAGLSWETILRKRVNFQQAYDGFDVDTVAAYGDQDVSRLMGDTGIIRNRLKVLAAIHNARVIQTLRATHGGFAQWLDAHHPLDKPAWVKLFKKTFRFTGGEITGEFLMSLGYLPGAHHAQCPVFTQIQALGPPWLQAQKPAKTRTVQHG</sequence>
<evidence type="ECO:0000313" key="2">
    <source>
        <dbReference type="EMBL" id="KGE51764.1"/>
    </source>
</evidence>
<comment type="caution">
    <text evidence="2">The sequence shown here is derived from an EMBL/GenBank/DDBJ whole genome shotgun (WGS) entry which is preliminary data.</text>
</comment>
<gene>
    <name evidence="2" type="ORF">GW15_0212875</name>
</gene>
<dbReference type="GO" id="GO:0008725">
    <property type="term" value="F:DNA-3-methyladenine glycosylase activity"/>
    <property type="evidence" value="ECO:0007669"/>
    <property type="project" value="InterPro"/>
</dbReference>
<name>A0A098PX75_9XANT</name>
<feature type="binding site" evidence="1">
    <location>
        <position position="5"/>
    </location>
    <ligand>
        <name>Zn(2+)</name>
        <dbReference type="ChEBI" id="CHEBI:29105"/>
    </ligand>
</feature>
<reference evidence="2 3" key="1">
    <citation type="submission" date="2014-09" db="EMBL/GenBank/DDBJ databases">
        <title>A draft genome sequence for Xanthomonas axonopodis pv. vasculorum NCPPB 900.</title>
        <authorList>
            <person name="Harrison J."/>
            <person name="Studholme D.J."/>
        </authorList>
    </citation>
    <scope>NUCLEOTIDE SEQUENCE [LARGE SCALE GENOMIC DNA]</scope>
    <source>
        <strain evidence="2 3">NCPPB 900</strain>
    </source>
</reference>
<dbReference type="Gene3D" id="1.10.340.30">
    <property type="entry name" value="Hypothetical protein, domain 2"/>
    <property type="match status" value="1"/>
</dbReference>
<dbReference type="InterPro" id="IPR052891">
    <property type="entry name" value="DNA-3mA_glycosylase"/>
</dbReference>
<accession>A0A098PX75</accession>
<dbReference type="Proteomes" id="UP000028012">
    <property type="component" value="Unassembled WGS sequence"/>
</dbReference>
<dbReference type="EMBL" id="JPHD02000086">
    <property type="protein sequence ID" value="KGE51764.1"/>
    <property type="molecule type" value="Genomic_DNA"/>
</dbReference>
<proteinExistence type="predicted"/>
<dbReference type="GO" id="GO:0046872">
    <property type="term" value="F:metal ion binding"/>
    <property type="evidence" value="ECO:0007669"/>
    <property type="project" value="UniProtKB-KW"/>
</dbReference>
<feature type="binding site" evidence="1">
    <location>
        <position position="18"/>
    </location>
    <ligand>
        <name>Zn(2+)</name>
        <dbReference type="ChEBI" id="CHEBI:29105"/>
    </ligand>
</feature>
<dbReference type="Pfam" id="PF03352">
    <property type="entry name" value="Adenine_glyco"/>
    <property type="match status" value="1"/>
</dbReference>
<dbReference type="RefSeq" id="WP_042823129.1">
    <property type="nucleotide sequence ID" value="NZ_CP053649.1"/>
</dbReference>
<dbReference type="GeneID" id="58003974"/>
<keyword evidence="1" id="KW-0479">Metal-binding</keyword>